<evidence type="ECO:0000256" key="2">
    <source>
        <dbReference type="ARBA" id="ARBA00023186"/>
    </source>
</evidence>
<dbReference type="EMBL" id="KN822955">
    <property type="protein sequence ID" value="KIO32426.1"/>
    <property type="molecule type" value="Genomic_DNA"/>
</dbReference>
<dbReference type="HOGENOM" id="CLU_091867_0_2_1"/>
<evidence type="ECO:0000256" key="3">
    <source>
        <dbReference type="SAM" id="Coils"/>
    </source>
</evidence>
<keyword evidence="2" id="KW-0143">Chaperone</keyword>
<dbReference type="PANTHER" id="PTHR12674">
    <property type="entry name" value="PREFOLDIN SUBUNIT 5"/>
    <property type="match status" value="1"/>
</dbReference>
<dbReference type="NCBIfam" id="TIGR00293">
    <property type="entry name" value="prefoldin subunit alpha"/>
    <property type="match status" value="1"/>
</dbReference>
<dbReference type="Proteomes" id="UP000054248">
    <property type="component" value="Unassembled WGS sequence"/>
</dbReference>
<evidence type="ECO:0008006" key="6">
    <source>
        <dbReference type="Google" id="ProtNLM"/>
    </source>
</evidence>
<reference evidence="5" key="2">
    <citation type="submission" date="2015-01" db="EMBL/GenBank/DDBJ databases">
        <title>Evolutionary Origins and Diversification of the Mycorrhizal Mutualists.</title>
        <authorList>
            <consortium name="DOE Joint Genome Institute"/>
            <consortium name="Mycorrhizal Genomics Consortium"/>
            <person name="Kohler A."/>
            <person name="Kuo A."/>
            <person name="Nagy L.G."/>
            <person name="Floudas D."/>
            <person name="Copeland A."/>
            <person name="Barry K.W."/>
            <person name="Cichocki N."/>
            <person name="Veneault-Fourrey C."/>
            <person name="LaButti K."/>
            <person name="Lindquist E.A."/>
            <person name="Lipzen A."/>
            <person name="Lundell T."/>
            <person name="Morin E."/>
            <person name="Murat C."/>
            <person name="Riley R."/>
            <person name="Ohm R."/>
            <person name="Sun H."/>
            <person name="Tunlid A."/>
            <person name="Henrissat B."/>
            <person name="Grigoriev I.V."/>
            <person name="Hibbett D.S."/>
            <person name="Martin F."/>
        </authorList>
    </citation>
    <scope>NUCLEOTIDE SEQUENCE [LARGE SCALE GENOMIC DNA]</scope>
    <source>
        <strain evidence="5">MUT 4182</strain>
    </source>
</reference>
<accession>A0A0C3QTE5</accession>
<dbReference type="GO" id="GO:1990113">
    <property type="term" value="P:RNA polymerase I assembly"/>
    <property type="evidence" value="ECO:0007669"/>
    <property type="project" value="TreeGrafter"/>
</dbReference>
<dbReference type="GO" id="GO:1990115">
    <property type="term" value="P:RNA polymerase III assembly"/>
    <property type="evidence" value="ECO:0007669"/>
    <property type="project" value="TreeGrafter"/>
</dbReference>
<evidence type="ECO:0000313" key="5">
    <source>
        <dbReference type="Proteomes" id="UP000054248"/>
    </source>
</evidence>
<proteinExistence type="inferred from homology"/>
<dbReference type="GO" id="GO:0005737">
    <property type="term" value="C:cytoplasm"/>
    <property type="evidence" value="ECO:0007669"/>
    <property type="project" value="TreeGrafter"/>
</dbReference>
<sequence>MSQTQVSVTDLDLPQLAEVKKQLDEELSHLSSSFAQLSKAQAKFKACIENVAEVNPNNKGKAILVPLTSSLYVPGKLKDPEHVIIDVGTGYYVKKSRDDARKHYQKKADFVKSNLEKLQETIEKKQENMNFLLNVMQVKMAQQQRQGAAASTS</sequence>
<dbReference type="InterPro" id="IPR009053">
    <property type="entry name" value="Prefoldin"/>
</dbReference>
<dbReference type="GO" id="GO:1990114">
    <property type="term" value="P:RNA polymerase II core complex assembly"/>
    <property type="evidence" value="ECO:0007669"/>
    <property type="project" value="TreeGrafter"/>
</dbReference>
<evidence type="ECO:0000313" key="4">
    <source>
        <dbReference type="EMBL" id="KIO32426.1"/>
    </source>
</evidence>
<dbReference type="CDD" id="cd23157">
    <property type="entry name" value="Prefoldin_5"/>
    <property type="match status" value="1"/>
</dbReference>
<dbReference type="AlphaFoldDB" id="A0A0C3QTE5"/>
<name>A0A0C3QTE5_9AGAM</name>
<dbReference type="STRING" id="1051891.A0A0C3QTE5"/>
<comment type="similarity">
    <text evidence="1">Belongs to the prefoldin subunit alpha family.</text>
</comment>
<dbReference type="FunFam" id="1.10.287.370:FF:000004">
    <property type="entry name" value="Probable prefoldin subunit 5"/>
    <property type="match status" value="1"/>
</dbReference>
<reference evidence="4 5" key="1">
    <citation type="submission" date="2014-04" db="EMBL/GenBank/DDBJ databases">
        <authorList>
            <consortium name="DOE Joint Genome Institute"/>
            <person name="Kuo A."/>
            <person name="Girlanda M."/>
            <person name="Perotto S."/>
            <person name="Kohler A."/>
            <person name="Nagy L.G."/>
            <person name="Floudas D."/>
            <person name="Copeland A."/>
            <person name="Barry K.W."/>
            <person name="Cichocki N."/>
            <person name="Veneault-Fourrey C."/>
            <person name="LaButti K."/>
            <person name="Lindquist E.A."/>
            <person name="Lipzen A."/>
            <person name="Lundell T."/>
            <person name="Morin E."/>
            <person name="Murat C."/>
            <person name="Sun H."/>
            <person name="Tunlid A."/>
            <person name="Henrissat B."/>
            <person name="Grigoriev I.V."/>
            <person name="Hibbett D.S."/>
            <person name="Martin F."/>
            <person name="Nordberg H.P."/>
            <person name="Cantor M.N."/>
            <person name="Hua S.X."/>
        </authorList>
    </citation>
    <scope>NUCLEOTIDE SEQUENCE [LARGE SCALE GENOMIC DNA]</scope>
    <source>
        <strain evidence="4 5">MUT 4182</strain>
    </source>
</reference>
<dbReference type="InterPro" id="IPR004127">
    <property type="entry name" value="Prefoldin_subunit_alpha"/>
</dbReference>
<organism evidence="4 5">
    <name type="scientific">Tulasnella calospora MUT 4182</name>
    <dbReference type="NCBI Taxonomy" id="1051891"/>
    <lineage>
        <taxon>Eukaryota</taxon>
        <taxon>Fungi</taxon>
        <taxon>Dikarya</taxon>
        <taxon>Basidiomycota</taxon>
        <taxon>Agaricomycotina</taxon>
        <taxon>Agaricomycetes</taxon>
        <taxon>Cantharellales</taxon>
        <taxon>Tulasnellaceae</taxon>
        <taxon>Tulasnella</taxon>
    </lineage>
</organism>
<feature type="coiled-coil region" evidence="3">
    <location>
        <begin position="101"/>
        <end position="135"/>
    </location>
</feature>
<dbReference type="Gene3D" id="1.10.287.370">
    <property type="match status" value="1"/>
</dbReference>
<dbReference type="GO" id="GO:0051082">
    <property type="term" value="F:unfolded protein binding"/>
    <property type="evidence" value="ECO:0007669"/>
    <property type="project" value="InterPro"/>
</dbReference>
<evidence type="ECO:0000256" key="1">
    <source>
        <dbReference type="ARBA" id="ARBA00010048"/>
    </source>
</evidence>
<dbReference type="GO" id="GO:0016272">
    <property type="term" value="C:prefoldin complex"/>
    <property type="evidence" value="ECO:0007669"/>
    <property type="project" value="InterPro"/>
</dbReference>
<dbReference type="InterPro" id="IPR011599">
    <property type="entry name" value="PFD_alpha_archaea"/>
</dbReference>
<dbReference type="GO" id="GO:0006457">
    <property type="term" value="P:protein folding"/>
    <property type="evidence" value="ECO:0007669"/>
    <property type="project" value="InterPro"/>
</dbReference>
<dbReference type="OrthoDB" id="10267474at2759"/>
<dbReference type="Pfam" id="PF02996">
    <property type="entry name" value="Prefoldin"/>
    <property type="match status" value="1"/>
</dbReference>
<dbReference type="SUPFAM" id="SSF46579">
    <property type="entry name" value="Prefoldin"/>
    <property type="match status" value="1"/>
</dbReference>
<dbReference type="PANTHER" id="PTHR12674:SF2">
    <property type="entry name" value="PREFOLDIN SUBUNIT 5"/>
    <property type="match status" value="1"/>
</dbReference>
<gene>
    <name evidence="4" type="ORF">M407DRAFT_241477</name>
</gene>
<keyword evidence="3" id="KW-0175">Coiled coil</keyword>
<protein>
    <recommendedName>
        <fullName evidence="6">Prefoldin subunit 5</fullName>
    </recommendedName>
</protein>
<keyword evidence="5" id="KW-1185">Reference proteome</keyword>